<proteinExistence type="predicted"/>
<dbReference type="AlphaFoldDB" id="A0A9D4UTG6"/>
<name>A0A9D4UTG6_ADICA</name>
<sequence length="117" mass="13489">MDGYLNKLERAGCILHVLHGEDDEVVPVHCSYQLQKRYPNLKLQTRFGGMKVDPQKAAGRCDGKSIIIVWQSGRRFYRCRNADIGNQVHTLRIRRWREKARAKLGLTEVKKIKVPCG</sequence>
<gene>
    <name evidence="1" type="ORF">GOP47_0011533</name>
</gene>
<dbReference type="OrthoDB" id="284184at2759"/>
<reference evidence="1" key="1">
    <citation type="submission" date="2021-01" db="EMBL/GenBank/DDBJ databases">
        <title>Adiantum capillus-veneris genome.</title>
        <authorList>
            <person name="Fang Y."/>
            <person name="Liao Q."/>
        </authorList>
    </citation>
    <scope>NUCLEOTIDE SEQUENCE</scope>
    <source>
        <strain evidence="1">H3</strain>
        <tissue evidence="1">Leaf</tissue>
    </source>
</reference>
<comment type="caution">
    <text evidence="1">The sequence shown here is derived from an EMBL/GenBank/DDBJ whole genome shotgun (WGS) entry which is preliminary data.</text>
</comment>
<organism evidence="1 2">
    <name type="scientific">Adiantum capillus-veneris</name>
    <name type="common">Maidenhair fern</name>
    <dbReference type="NCBI Taxonomy" id="13818"/>
    <lineage>
        <taxon>Eukaryota</taxon>
        <taxon>Viridiplantae</taxon>
        <taxon>Streptophyta</taxon>
        <taxon>Embryophyta</taxon>
        <taxon>Tracheophyta</taxon>
        <taxon>Polypodiopsida</taxon>
        <taxon>Polypodiidae</taxon>
        <taxon>Polypodiales</taxon>
        <taxon>Pteridineae</taxon>
        <taxon>Pteridaceae</taxon>
        <taxon>Vittarioideae</taxon>
        <taxon>Adiantum</taxon>
    </lineage>
</organism>
<evidence type="ECO:0000313" key="1">
    <source>
        <dbReference type="EMBL" id="KAI5073520.1"/>
    </source>
</evidence>
<keyword evidence="2" id="KW-1185">Reference proteome</keyword>
<accession>A0A9D4UTG6</accession>
<dbReference type="EMBL" id="JABFUD020000011">
    <property type="protein sequence ID" value="KAI5073520.1"/>
    <property type="molecule type" value="Genomic_DNA"/>
</dbReference>
<evidence type="ECO:0000313" key="2">
    <source>
        <dbReference type="Proteomes" id="UP000886520"/>
    </source>
</evidence>
<protein>
    <submittedName>
        <fullName evidence="1">Uncharacterized protein</fullName>
    </submittedName>
</protein>
<dbReference type="Proteomes" id="UP000886520">
    <property type="component" value="Chromosome 11"/>
</dbReference>